<feature type="region of interest" description="Disordered" evidence="1">
    <location>
        <begin position="207"/>
        <end position="226"/>
    </location>
</feature>
<dbReference type="EMBL" id="CAMPGE010015943">
    <property type="protein sequence ID" value="CAI2374532.1"/>
    <property type="molecule type" value="Genomic_DNA"/>
</dbReference>
<organism evidence="2 3">
    <name type="scientific">Euplotes crassus</name>
    <dbReference type="NCBI Taxonomy" id="5936"/>
    <lineage>
        <taxon>Eukaryota</taxon>
        <taxon>Sar</taxon>
        <taxon>Alveolata</taxon>
        <taxon>Ciliophora</taxon>
        <taxon>Intramacronucleata</taxon>
        <taxon>Spirotrichea</taxon>
        <taxon>Hypotrichia</taxon>
        <taxon>Euplotida</taxon>
        <taxon>Euplotidae</taxon>
        <taxon>Moneuplotes</taxon>
    </lineage>
</organism>
<evidence type="ECO:0000313" key="2">
    <source>
        <dbReference type="EMBL" id="CAI2374532.1"/>
    </source>
</evidence>
<reference evidence="2" key="1">
    <citation type="submission" date="2023-07" db="EMBL/GenBank/DDBJ databases">
        <authorList>
            <consortium name="AG Swart"/>
            <person name="Singh M."/>
            <person name="Singh A."/>
            <person name="Seah K."/>
            <person name="Emmerich C."/>
        </authorList>
    </citation>
    <scope>NUCLEOTIDE SEQUENCE</scope>
    <source>
        <strain evidence="2">DP1</strain>
    </source>
</reference>
<feature type="region of interest" description="Disordered" evidence="1">
    <location>
        <begin position="71"/>
        <end position="101"/>
    </location>
</feature>
<keyword evidence="3" id="KW-1185">Reference proteome</keyword>
<evidence type="ECO:0000313" key="3">
    <source>
        <dbReference type="Proteomes" id="UP001295684"/>
    </source>
</evidence>
<feature type="compositionally biased region" description="Basic and acidic residues" evidence="1">
    <location>
        <begin position="215"/>
        <end position="226"/>
    </location>
</feature>
<dbReference type="Proteomes" id="UP001295684">
    <property type="component" value="Unassembled WGS sequence"/>
</dbReference>
<sequence length="267" mass="30361">MCLRMDCRICIKCNTRNSSLEYNPMSMPSFEPGMTSKPASRKSKPRMTLRQSLLKGFNNPSLSGALNLQKVTSKRRNKSNIFSGDQPPAKTDSLNPSLRSHRKMLPRDGLSLNSTLPISMGEKFQNKIKIPSLTRLNENLAYRPGQGSSSTGDVGGMKQQIKELQEALKRKDGVIREQRMKIAMNAIENDYEGSEIGGMSEKKTFKVNLGRSRKREQEEEKSKDELVKENMELRKELNEMRKVIEQKDARIQQCELLLRKKPNGLIS</sequence>
<evidence type="ECO:0000256" key="1">
    <source>
        <dbReference type="SAM" id="MobiDB-lite"/>
    </source>
</evidence>
<proteinExistence type="predicted"/>
<dbReference type="AlphaFoldDB" id="A0AAD1XKV1"/>
<name>A0AAD1XKV1_EUPCR</name>
<accession>A0AAD1XKV1</accession>
<comment type="caution">
    <text evidence="2">The sequence shown here is derived from an EMBL/GenBank/DDBJ whole genome shotgun (WGS) entry which is preliminary data.</text>
</comment>
<gene>
    <name evidence="2" type="ORF">ECRASSUSDP1_LOCUS15886</name>
</gene>
<protein>
    <submittedName>
        <fullName evidence="2">Uncharacterized protein</fullName>
    </submittedName>
</protein>